<accession>A0A519BBF4</accession>
<feature type="binding site" evidence="7">
    <location>
        <position position="79"/>
    </location>
    <ligand>
        <name>[4Fe-4S] cluster</name>
        <dbReference type="ChEBI" id="CHEBI:49883"/>
        <note>4Fe-4S-S-AdoMet</note>
    </ligand>
</feature>
<keyword evidence="5 7" id="KW-0408">Iron</keyword>
<dbReference type="SFLD" id="SFLDG01389">
    <property type="entry name" value="menaquinone_synthsis_involved"/>
    <property type="match status" value="1"/>
</dbReference>
<evidence type="ECO:0000256" key="3">
    <source>
        <dbReference type="ARBA" id="ARBA00022691"/>
    </source>
</evidence>
<dbReference type="GO" id="GO:0046872">
    <property type="term" value="F:metal ion binding"/>
    <property type="evidence" value="ECO:0007669"/>
    <property type="project" value="UniProtKB-KW"/>
</dbReference>
<dbReference type="AlphaFoldDB" id="A0A519BBF4"/>
<proteinExistence type="predicted"/>
<feature type="binding site" evidence="8">
    <location>
        <position position="184"/>
    </location>
    <ligand>
        <name>S-adenosyl-L-methionine</name>
        <dbReference type="ChEBI" id="CHEBI:59789"/>
    </ligand>
</feature>
<dbReference type="CDD" id="cd01335">
    <property type="entry name" value="Radical_SAM"/>
    <property type="match status" value="1"/>
</dbReference>
<dbReference type="PIRSF" id="PIRSF004762">
    <property type="entry name" value="CHP00423"/>
    <property type="match status" value="1"/>
</dbReference>
<dbReference type="PANTHER" id="PTHR43076:SF1">
    <property type="entry name" value="LIPOYL SYNTHASE 2"/>
    <property type="match status" value="1"/>
</dbReference>
<reference evidence="10 11" key="1">
    <citation type="submission" date="2019-01" db="EMBL/GenBank/DDBJ databases">
        <title>Insights into ecological role of a new deltaproteobacterial order Candidatus Sinidesulfobacterales (Sva0485) by metagenomics and metatranscriptomics.</title>
        <authorList>
            <person name="Tan S."/>
            <person name="Liu J."/>
            <person name="Fang Y."/>
            <person name="Hedlund B.P."/>
            <person name="Lian Z.H."/>
            <person name="Huang L.Y."/>
            <person name="Li J.T."/>
            <person name="Huang L.N."/>
            <person name="Li W.J."/>
            <person name="Jiang H.C."/>
            <person name="Dong H.L."/>
            <person name="Shu W.S."/>
        </authorList>
    </citation>
    <scope>NUCLEOTIDE SEQUENCE [LARGE SCALE GENOMIC DNA]</scope>
    <source>
        <strain evidence="10">AP3</strain>
    </source>
</reference>
<evidence type="ECO:0000256" key="2">
    <source>
        <dbReference type="ARBA" id="ARBA00022679"/>
    </source>
</evidence>
<dbReference type="EMBL" id="SGBD01000002">
    <property type="protein sequence ID" value="RZD14586.1"/>
    <property type="molecule type" value="Genomic_DNA"/>
</dbReference>
<protein>
    <submittedName>
        <fullName evidence="10">7,8-didemethyl-8-hydroxy-5-deazariboflavin synthase subunit CofH</fullName>
    </submittedName>
</protein>
<organism evidence="10 11">
    <name type="scientific">Candidatus Acidulodesulfobacterium ferriphilum</name>
    <dbReference type="NCBI Taxonomy" id="2597223"/>
    <lineage>
        <taxon>Bacteria</taxon>
        <taxon>Deltaproteobacteria</taxon>
        <taxon>Candidatus Acidulodesulfobacterales</taxon>
        <taxon>Candidatus Acidulodesulfobacterium</taxon>
    </lineage>
</organism>
<dbReference type="SFLD" id="SFLDF00342">
    <property type="entry name" value="cyclic_dehypoxanthine_futalosi"/>
    <property type="match status" value="1"/>
</dbReference>
<dbReference type="NCBIfam" id="TIGR03551">
    <property type="entry name" value="F420_cofH"/>
    <property type="match status" value="1"/>
</dbReference>
<dbReference type="SFLD" id="SFLDG01064">
    <property type="entry name" value="F420__menaquinone_cofactor_bio"/>
    <property type="match status" value="2"/>
</dbReference>
<evidence type="ECO:0000256" key="8">
    <source>
        <dbReference type="PIRSR" id="PIRSR004762-2"/>
    </source>
</evidence>
<dbReference type="PROSITE" id="PS51918">
    <property type="entry name" value="RADICAL_SAM"/>
    <property type="match status" value="1"/>
</dbReference>
<dbReference type="InterPro" id="IPR045567">
    <property type="entry name" value="CofH/MnqC-like_C"/>
</dbReference>
<dbReference type="SFLD" id="SFLDF00343">
    <property type="entry name" value="aminofutalosine_synthase_(mqnE"/>
    <property type="match status" value="1"/>
</dbReference>
<keyword evidence="4" id="KW-0479">Metal-binding</keyword>
<dbReference type="InterPro" id="IPR013785">
    <property type="entry name" value="Aldolase_TIM"/>
</dbReference>
<dbReference type="GO" id="GO:0044689">
    <property type="term" value="F:7,8-didemethyl-8-hydroxy-5-deazariboflavin synthase activity"/>
    <property type="evidence" value="ECO:0007669"/>
    <property type="project" value="TreeGrafter"/>
</dbReference>
<dbReference type="InterPro" id="IPR007197">
    <property type="entry name" value="rSAM"/>
</dbReference>
<evidence type="ECO:0000259" key="9">
    <source>
        <dbReference type="PROSITE" id="PS51918"/>
    </source>
</evidence>
<dbReference type="InterPro" id="IPR034405">
    <property type="entry name" value="F420"/>
</dbReference>
<sequence>MTMRYKCMTELNSVLEKALSFERINDEELLCLLEEKEKGQDIIRIAGIKNQKINFDRVSYVVNRNINFTNICGLNCRFCGYKRTKKSKDSFLLDYDKILEKISEGKKIGIDEICVTGGINPELKPDYYFSLIKTVRDNFPDLHIHAFSPQEIYELSKATNKSYEDVILKLADTGLNSMPGTAAEILAKETRSKICPEKINTDIWVEIIKAAHKSGVKTSATILFGHIESNPDIVYHLSLIRQIQDETNGFTEFIALPFISYKTSLRKRVDSALMQDKVFRFYAILRLYLDNFKNIQTSWPKIGILAALKSLECGVNDFGGTLMEENITKSAGGEFGEYLPEDEIISLIKKSGKFPVRRDTLYNRIYEKTYENRY</sequence>
<feature type="binding site" evidence="8">
    <location>
        <position position="78"/>
    </location>
    <ligand>
        <name>S-adenosyl-L-methionine</name>
        <dbReference type="ChEBI" id="CHEBI:59789"/>
    </ligand>
</feature>
<dbReference type="GO" id="GO:0016765">
    <property type="term" value="F:transferase activity, transferring alkyl or aryl (other than methyl) groups"/>
    <property type="evidence" value="ECO:0007669"/>
    <property type="project" value="InterPro"/>
</dbReference>
<feature type="binding site" evidence="8">
    <location>
        <position position="298"/>
    </location>
    <ligand>
        <name>(3R)-3-methyl-D-ornithine</name>
        <dbReference type="ChEBI" id="CHEBI:64642"/>
    </ligand>
</feature>
<dbReference type="InterPro" id="IPR019940">
    <property type="entry name" value="CofH_family"/>
</dbReference>
<gene>
    <name evidence="10" type="primary">cofH</name>
    <name evidence="10" type="ORF">EVJ47_05305</name>
</gene>
<dbReference type="NCBIfam" id="TIGR00423">
    <property type="entry name" value="CofH family radical SAM protein"/>
    <property type="match status" value="1"/>
</dbReference>
<dbReference type="Pfam" id="PF19288">
    <property type="entry name" value="CofH_C"/>
    <property type="match status" value="1"/>
</dbReference>
<keyword evidence="2" id="KW-0808">Transferase</keyword>
<evidence type="ECO:0000256" key="5">
    <source>
        <dbReference type="ARBA" id="ARBA00023004"/>
    </source>
</evidence>
<dbReference type="Proteomes" id="UP000320813">
    <property type="component" value="Unassembled WGS sequence"/>
</dbReference>
<name>A0A519BBF4_9DELT</name>
<dbReference type="SUPFAM" id="SSF102114">
    <property type="entry name" value="Radical SAM enzymes"/>
    <property type="match status" value="1"/>
</dbReference>
<feature type="binding site" evidence="7">
    <location>
        <position position="72"/>
    </location>
    <ligand>
        <name>[4Fe-4S] cluster</name>
        <dbReference type="ChEBI" id="CHEBI:49883"/>
        <note>4Fe-4S-S-AdoMet</note>
    </ligand>
</feature>
<keyword evidence="1 7" id="KW-0004">4Fe-4S</keyword>
<evidence type="ECO:0000313" key="10">
    <source>
        <dbReference type="EMBL" id="RZD14586.1"/>
    </source>
</evidence>
<evidence type="ECO:0000256" key="6">
    <source>
        <dbReference type="ARBA" id="ARBA00023014"/>
    </source>
</evidence>
<dbReference type="GO" id="GO:0051539">
    <property type="term" value="F:4 iron, 4 sulfur cluster binding"/>
    <property type="evidence" value="ECO:0007669"/>
    <property type="project" value="UniProtKB-KW"/>
</dbReference>
<dbReference type="SFLD" id="SFLDS00029">
    <property type="entry name" value="Radical_SAM"/>
    <property type="match status" value="2"/>
</dbReference>
<evidence type="ECO:0000256" key="4">
    <source>
        <dbReference type="ARBA" id="ARBA00022723"/>
    </source>
</evidence>
<evidence type="ECO:0000256" key="1">
    <source>
        <dbReference type="ARBA" id="ARBA00022485"/>
    </source>
</evidence>
<comment type="cofactor">
    <cofactor evidence="7">
        <name>[4Fe-4S] cluster</name>
        <dbReference type="ChEBI" id="CHEBI:49883"/>
    </cofactor>
    <text evidence="7">Binds 1 [4Fe-4S] cluster. The cluster is coordinated with 3 cysteines and an exchangeable S-adenosyl-L-methionine.</text>
</comment>
<keyword evidence="6 7" id="KW-0411">Iron-sulfur</keyword>
<feature type="binding site" evidence="8">
    <location>
        <position position="148"/>
    </location>
    <ligand>
        <name>(3R)-3-methyl-D-ornithine</name>
        <dbReference type="ChEBI" id="CHEBI:64642"/>
    </ligand>
</feature>
<keyword evidence="3 7" id="KW-0949">S-adenosyl-L-methionine</keyword>
<evidence type="ECO:0000313" key="11">
    <source>
        <dbReference type="Proteomes" id="UP000320813"/>
    </source>
</evidence>
<feature type="binding site" evidence="7">
    <location>
        <position position="76"/>
    </location>
    <ligand>
        <name>[4Fe-4S] cluster</name>
        <dbReference type="ChEBI" id="CHEBI:49883"/>
        <note>4Fe-4S-S-AdoMet</note>
    </ligand>
</feature>
<dbReference type="Pfam" id="PF04055">
    <property type="entry name" value="Radical_SAM"/>
    <property type="match status" value="1"/>
</dbReference>
<dbReference type="InterPro" id="IPR058240">
    <property type="entry name" value="rSAM_sf"/>
</dbReference>
<dbReference type="SFLD" id="SFLDG01388">
    <property type="entry name" value="7_8-didemethyl-8-hydroxy-5-dea"/>
    <property type="match status" value="1"/>
</dbReference>
<dbReference type="InterPro" id="IPR020050">
    <property type="entry name" value="FO_synthase_su2"/>
</dbReference>
<evidence type="ECO:0000256" key="7">
    <source>
        <dbReference type="PIRSR" id="PIRSR004762-1"/>
    </source>
</evidence>
<dbReference type="PANTHER" id="PTHR43076">
    <property type="entry name" value="FO SYNTHASE (COFH)"/>
    <property type="match status" value="1"/>
</dbReference>
<dbReference type="Gene3D" id="3.20.20.70">
    <property type="entry name" value="Aldolase class I"/>
    <property type="match status" value="1"/>
</dbReference>
<feature type="domain" description="Radical SAM core" evidence="9">
    <location>
        <begin position="58"/>
        <end position="293"/>
    </location>
</feature>
<comment type="caution">
    <text evidence="10">The sequence shown here is derived from an EMBL/GenBank/DDBJ whole genome shotgun (WGS) entry which is preliminary data.</text>
</comment>